<dbReference type="EMBL" id="DTBD01000056">
    <property type="protein sequence ID" value="HGQ64879.1"/>
    <property type="molecule type" value="Genomic_DNA"/>
</dbReference>
<dbReference type="PANTHER" id="PTHR35923">
    <property type="entry name" value="MAJOR EXTRACELLULAR ENDOGLUCANASE"/>
    <property type="match status" value="1"/>
</dbReference>
<sequence length="364" mass="42420">MVKNEEELPLPLFGITWVGFEYRSHVVRGLHIRNWVELLETIKSLGFNIIRLPFCATSVKPRTTPAPRTINYAINRDLLGLDSITIMEKIVAKAAELNLHVLLCFHNISCLIMEPLWYTPLFSEEMFIETWITVAKRFERYWNVVGAELLNSPHGRLPIEYYYTSGECSTWGMGNTKTDWNLAAERIGKAILEVAPHWLIVVKGTQLTNPRSDDVSLYPYNVFWGENLRAVKDFPVNLPRNKLVYGVNVYGPDLYEHSYFNNPDILPLIWDQNWGYVKKQLGYPIIITEFGGKCGKGDPRDAIWHRKFVYYLIENNICHWVYLALNPDHPETGGLLKDDWKTVKEDKYTLLKKLMDYCTNRYRH</sequence>
<keyword evidence="4" id="KW-0326">Glycosidase</keyword>
<keyword evidence="2" id="KW-0136">Cellulose degradation</keyword>
<evidence type="ECO:0000313" key="8">
    <source>
        <dbReference type="EMBL" id="HGQ64879.1"/>
    </source>
</evidence>
<accession>A0A7C4JL00</accession>
<dbReference type="InterPro" id="IPR001547">
    <property type="entry name" value="Glyco_hydro_5"/>
</dbReference>
<organism evidence="8">
    <name type="scientific">Ignisphaera aggregans</name>
    <dbReference type="NCBI Taxonomy" id="334771"/>
    <lineage>
        <taxon>Archaea</taxon>
        <taxon>Thermoproteota</taxon>
        <taxon>Thermoprotei</taxon>
        <taxon>Desulfurococcales</taxon>
        <taxon>Desulfurococcaceae</taxon>
        <taxon>Ignisphaera</taxon>
    </lineage>
</organism>
<dbReference type="Pfam" id="PF00150">
    <property type="entry name" value="Cellulase"/>
    <property type="match status" value="1"/>
</dbReference>
<keyword evidence="1" id="KW-0378">Hydrolase</keyword>
<comment type="caution">
    <text evidence="8">The sequence shown here is derived from an EMBL/GenBank/DDBJ whole genome shotgun (WGS) entry which is preliminary data.</text>
</comment>
<dbReference type="Gene3D" id="3.20.20.80">
    <property type="entry name" value="Glycosidases"/>
    <property type="match status" value="1"/>
</dbReference>
<gene>
    <name evidence="8" type="ORF">ENU08_06515</name>
    <name evidence="7" type="ORF">ENU41_00025</name>
</gene>
<protein>
    <submittedName>
        <fullName evidence="8">1,4-beta-glucanase</fullName>
    </submittedName>
</protein>
<evidence type="ECO:0000256" key="5">
    <source>
        <dbReference type="ARBA" id="ARBA00023326"/>
    </source>
</evidence>
<dbReference type="SUPFAM" id="SSF51445">
    <property type="entry name" value="(Trans)glycosidases"/>
    <property type="match status" value="1"/>
</dbReference>
<dbReference type="GO" id="GO:0004553">
    <property type="term" value="F:hydrolase activity, hydrolyzing O-glycosyl compounds"/>
    <property type="evidence" value="ECO:0007669"/>
    <property type="project" value="InterPro"/>
</dbReference>
<evidence type="ECO:0000259" key="6">
    <source>
        <dbReference type="Pfam" id="PF00150"/>
    </source>
</evidence>
<dbReference type="GO" id="GO:0030245">
    <property type="term" value="P:cellulose catabolic process"/>
    <property type="evidence" value="ECO:0007669"/>
    <property type="project" value="UniProtKB-KW"/>
</dbReference>
<name>A0A7C4JL00_9CREN</name>
<proteinExistence type="predicted"/>
<evidence type="ECO:0000256" key="1">
    <source>
        <dbReference type="ARBA" id="ARBA00022801"/>
    </source>
</evidence>
<evidence type="ECO:0000256" key="2">
    <source>
        <dbReference type="ARBA" id="ARBA00023001"/>
    </source>
</evidence>
<dbReference type="AlphaFoldDB" id="A0A7C4JL00"/>
<reference evidence="8" key="1">
    <citation type="journal article" date="2020" name="mSystems">
        <title>Genome- and Community-Level Interaction Insights into Carbon Utilization and Element Cycling Functions of Hydrothermarchaeota in Hydrothermal Sediment.</title>
        <authorList>
            <person name="Zhou Z."/>
            <person name="Liu Y."/>
            <person name="Xu W."/>
            <person name="Pan J."/>
            <person name="Luo Z.H."/>
            <person name="Li M."/>
        </authorList>
    </citation>
    <scope>NUCLEOTIDE SEQUENCE [LARGE SCALE GENOMIC DNA]</scope>
    <source>
        <strain evidence="8">SpSt-637</strain>
        <strain evidence="7">SpSt-667</strain>
    </source>
</reference>
<feature type="domain" description="Glycoside hydrolase family 5" evidence="6">
    <location>
        <begin position="34"/>
        <end position="327"/>
    </location>
</feature>
<evidence type="ECO:0000256" key="4">
    <source>
        <dbReference type="ARBA" id="ARBA00023295"/>
    </source>
</evidence>
<keyword evidence="5" id="KW-0624">Polysaccharide degradation</keyword>
<dbReference type="InterPro" id="IPR017853">
    <property type="entry name" value="GH"/>
</dbReference>
<evidence type="ECO:0000313" key="7">
    <source>
        <dbReference type="EMBL" id="HGQ35053.1"/>
    </source>
</evidence>
<keyword evidence="3" id="KW-0119">Carbohydrate metabolism</keyword>
<evidence type="ECO:0000256" key="3">
    <source>
        <dbReference type="ARBA" id="ARBA00023277"/>
    </source>
</evidence>
<dbReference type="EMBL" id="DTCK01000002">
    <property type="protein sequence ID" value="HGQ35053.1"/>
    <property type="molecule type" value="Genomic_DNA"/>
</dbReference>
<dbReference type="PANTHER" id="PTHR35923:SF2">
    <property type="entry name" value="ENDOGLUCANASE"/>
    <property type="match status" value="1"/>
</dbReference>